<dbReference type="Pfam" id="PF02518">
    <property type="entry name" value="HATPase_c"/>
    <property type="match status" value="1"/>
</dbReference>
<evidence type="ECO:0000256" key="14">
    <source>
        <dbReference type="SAM" id="Phobius"/>
    </source>
</evidence>
<evidence type="ECO:0000256" key="4">
    <source>
        <dbReference type="ARBA" id="ARBA00022475"/>
    </source>
</evidence>
<evidence type="ECO:0000256" key="10">
    <source>
        <dbReference type="ARBA" id="ARBA00022840"/>
    </source>
</evidence>
<accession>A0ABV9FHU5</accession>
<keyword evidence="7 14" id="KW-0812">Transmembrane</keyword>
<evidence type="ECO:0000256" key="5">
    <source>
        <dbReference type="ARBA" id="ARBA00022553"/>
    </source>
</evidence>
<name>A0ABV9FHU5_9BACL</name>
<organism evidence="17 18">
    <name type="scientific">Cohnella hongkongensis</name>
    <dbReference type="NCBI Taxonomy" id="178337"/>
    <lineage>
        <taxon>Bacteria</taxon>
        <taxon>Bacillati</taxon>
        <taxon>Bacillota</taxon>
        <taxon>Bacilli</taxon>
        <taxon>Bacillales</taxon>
        <taxon>Paenibacillaceae</taxon>
        <taxon>Cohnella</taxon>
    </lineage>
</organism>
<dbReference type="InterPro" id="IPR036097">
    <property type="entry name" value="HisK_dim/P_sf"/>
</dbReference>
<keyword evidence="18" id="KW-1185">Reference proteome</keyword>
<evidence type="ECO:0000259" key="15">
    <source>
        <dbReference type="PROSITE" id="PS50109"/>
    </source>
</evidence>
<comment type="subcellular location">
    <subcellularLocation>
        <location evidence="2">Cell membrane</location>
        <topology evidence="2">Multi-pass membrane protein</topology>
    </subcellularLocation>
</comment>
<evidence type="ECO:0000256" key="13">
    <source>
        <dbReference type="ARBA" id="ARBA00023136"/>
    </source>
</evidence>
<keyword evidence="13 14" id="KW-0472">Membrane</keyword>
<evidence type="ECO:0000313" key="18">
    <source>
        <dbReference type="Proteomes" id="UP001596028"/>
    </source>
</evidence>
<dbReference type="InterPro" id="IPR004358">
    <property type="entry name" value="Sig_transdc_His_kin-like_C"/>
</dbReference>
<keyword evidence="5" id="KW-0597">Phosphoprotein</keyword>
<dbReference type="InterPro" id="IPR003594">
    <property type="entry name" value="HATPase_dom"/>
</dbReference>
<dbReference type="PANTHER" id="PTHR45528:SF1">
    <property type="entry name" value="SENSOR HISTIDINE KINASE CPXA"/>
    <property type="match status" value="1"/>
</dbReference>
<proteinExistence type="predicted"/>
<evidence type="ECO:0000256" key="1">
    <source>
        <dbReference type="ARBA" id="ARBA00000085"/>
    </source>
</evidence>
<dbReference type="InterPro" id="IPR036890">
    <property type="entry name" value="HATPase_C_sf"/>
</dbReference>
<dbReference type="EMBL" id="JBHSEP010000015">
    <property type="protein sequence ID" value="MFC4600335.1"/>
    <property type="molecule type" value="Genomic_DNA"/>
</dbReference>
<evidence type="ECO:0000256" key="11">
    <source>
        <dbReference type="ARBA" id="ARBA00022989"/>
    </source>
</evidence>
<evidence type="ECO:0000256" key="8">
    <source>
        <dbReference type="ARBA" id="ARBA00022741"/>
    </source>
</evidence>
<dbReference type="SMART" id="SM00388">
    <property type="entry name" value="HisKA"/>
    <property type="match status" value="1"/>
</dbReference>
<keyword evidence="4" id="KW-1003">Cell membrane</keyword>
<feature type="domain" description="HAMP" evidence="16">
    <location>
        <begin position="189"/>
        <end position="240"/>
    </location>
</feature>
<feature type="transmembrane region" description="Helical" evidence="14">
    <location>
        <begin position="168"/>
        <end position="188"/>
    </location>
</feature>
<comment type="catalytic activity">
    <reaction evidence="1">
        <text>ATP + protein L-histidine = ADP + protein N-phospho-L-histidine.</text>
        <dbReference type="EC" id="2.7.13.3"/>
    </reaction>
</comment>
<dbReference type="Gene3D" id="1.10.287.130">
    <property type="match status" value="1"/>
</dbReference>
<feature type="domain" description="Histidine kinase" evidence="15">
    <location>
        <begin position="269"/>
        <end position="484"/>
    </location>
</feature>
<keyword evidence="8" id="KW-0547">Nucleotide-binding</keyword>
<feature type="transmembrane region" description="Helical" evidence="14">
    <location>
        <begin position="12"/>
        <end position="32"/>
    </location>
</feature>
<evidence type="ECO:0000313" key="17">
    <source>
        <dbReference type="EMBL" id="MFC4600335.1"/>
    </source>
</evidence>
<dbReference type="PROSITE" id="PS50885">
    <property type="entry name" value="HAMP"/>
    <property type="match status" value="1"/>
</dbReference>
<gene>
    <name evidence="17" type="ORF">ACFO3S_18970</name>
</gene>
<dbReference type="PROSITE" id="PS50109">
    <property type="entry name" value="HIS_KIN"/>
    <property type="match status" value="1"/>
</dbReference>
<protein>
    <recommendedName>
        <fullName evidence="3">histidine kinase</fullName>
        <ecNumber evidence="3">2.7.13.3</ecNumber>
    </recommendedName>
</protein>
<keyword evidence="9 17" id="KW-0418">Kinase</keyword>
<dbReference type="SUPFAM" id="SSF47384">
    <property type="entry name" value="Homodimeric domain of signal transducing histidine kinase"/>
    <property type="match status" value="1"/>
</dbReference>
<evidence type="ECO:0000256" key="7">
    <source>
        <dbReference type="ARBA" id="ARBA00022692"/>
    </source>
</evidence>
<evidence type="ECO:0000256" key="3">
    <source>
        <dbReference type="ARBA" id="ARBA00012438"/>
    </source>
</evidence>
<keyword evidence="10" id="KW-0067">ATP-binding</keyword>
<dbReference type="RefSeq" id="WP_378099319.1">
    <property type="nucleotide sequence ID" value="NZ_JBHSEP010000015.1"/>
</dbReference>
<sequence length="501" mass="56093">MRISIKLKFSIFLAMLLLLTVFILSLLVLEGIKKNQQAQMEQYFAQQAATANIYFIQTLMGESHKVPQTFLASKGRDFAGQLELIIGQPIVLYDREGTVLHSNSALAASDGIRRTLDFALHNNTAYLVVDDSLYYLAPLRIGNEQAGVVQFYDSLTENQAFYNQIKQLFIYIGAGVFFLSFILAYFYFNSFASGIIKLNGAVDQIRAGNFAPVALRRNDEIGELSEGIRMMSRQIRKTMQDKDEEREKLALAVRKLSLLDQQQKQFIGNVTHEFKTPLTSIKAYIDLLDMYPDDEKLLDTAKANILGDTQRLYEMVEKVLQLSALEKYEFEFRKERVDVRQAVLTVLDSLKGKMDKFGIAAETDLAEAYVEADKDCLSIVLVNLMDNAIKYNQARGRIRLKTASDGGQVIIEIADTGIGIPPEVAHKIFEPFYTVDRNRSRETGGAGLGLSLAKKYAESQGGSIALVSTDSEGTLFRIVFPAYGAPASEARHDATIEEEKE</sequence>
<dbReference type="InterPro" id="IPR003660">
    <property type="entry name" value="HAMP_dom"/>
</dbReference>
<reference evidence="18" key="1">
    <citation type="journal article" date="2019" name="Int. J. Syst. Evol. Microbiol.">
        <title>The Global Catalogue of Microorganisms (GCM) 10K type strain sequencing project: providing services to taxonomists for standard genome sequencing and annotation.</title>
        <authorList>
            <consortium name="The Broad Institute Genomics Platform"/>
            <consortium name="The Broad Institute Genome Sequencing Center for Infectious Disease"/>
            <person name="Wu L."/>
            <person name="Ma J."/>
        </authorList>
    </citation>
    <scope>NUCLEOTIDE SEQUENCE [LARGE SCALE GENOMIC DNA]</scope>
    <source>
        <strain evidence="18">CCUG 49571</strain>
    </source>
</reference>
<dbReference type="CDD" id="cd06225">
    <property type="entry name" value="HAMP"/>
    <property type="match status" value="1"/>
</dbReference>
<dbReference type="InterPro" id="IPR003661">
    <property type="entry name" value="HisK_dim/P_dom"/>
</dbReference>
<evidence type="ECO:0000256" key="9">
    <source>
        <dbReference type="ARBA" id="ARBA00022777"/>
    </source>
</evidence>
<dbReference type="CDD" id="cd00075">
    <property type="entry name" value="HATPase"/>
    <property type="match status" value="1"/>
</dbReference>
<dbReference type="Gene3D" id="3.30.565.10">
    <property type="entry name" value="Histidine kinase-like ATPase, C-terminal domain"/>
    <property type="match status" value="1"/>
</dbReference>
<keyword evidence="12" id="KW-0902">Two-component regulatory system</keyword>
<dbReference type="Gene3D" id="6.10.340.10">
    <property type="match status" value="1"/>
</dbReference>
<evidence type="ECO:0000256" key="12">
    <source>
        <dbReference type="ARBA" id="ARBA00023012"/>
    </source>
</evidence>
<dbReference type="EC" id="2.7.13.3" evidence="3"/>
<evidence type="ECO:0000259" key="16">
    <source>
        <dbReference type="PROSITE" id="PS50885"/>
    </source>
</evidence>
<evidence type="ECO:0000256" key="6">
    <source>
        <dbReference type="ARBA" id="ARBA00022679"/>
    </source>
</evidence>
<dbReference type="GO" id="GO:0016301">
    <property type="term" value="F:kinase activity"/>
    <property type="evidence" value="ECO:0007669"/>
    <property type="project" value="UniProtKB-KW"/>
</dbReference>
<comment type="caution">
    <text evidence="17">The sequence shown here is derived from an EMBL/GenBank/DDBJ whole genome shotgun (WGS) entry which is preliminary data.</text>
</comment>
<dbReference type="InterPro" id="IPR005467">
    <property type="entry name" value="His_kinase_dom"/>
</dbReference>
<dbReference type="InterPro" id="IPR050398">
    <property type="entry name" value="HssS/ArlS-like"/>
</dbReference>
<dbReference type="SMART" id="SM00387">
    <property type="entry name" value="HATPase_c"/>
    <property type="match status" value="1"/>
</dbReference>
<dbReference type="Proteomes" id="UP001596028">
    <property type="component" value="Unassembled WGS sequence"/>
</dbReference>
<dbReference type="Pfam" id="PF00512">
    <property type="entry name" value="HisKA"/>
    <property type="match status" value="1"/>
</dbReference>
<keyword evidence="6" id="KW-0808">Transferase</keyword>
<dbReference type="PANTHER" id="PTHR45528">
    <property type="entry name" value="SENSOR HISTIDINE KINASE CPXA"/>
    <property type="match status" value="1"/>
</dbReference>
<evidence type="ECO:0000256" key="2">
    <source>
        <dbReference type="ARBA" id="ARBA00004651"/>
    </source>
</evidence>
<keyword evidence="11 14" id="KW-1133">Transmembrane helix</keyword>
<dbReference type="SUPFAM" id="SSF55874">
    <property type="entry name" value="ATPase domain of HSP90 chaperone/DNA topoisomerase II/histidine kinase"/>
    <property type="match status" value="1"/>
</dbReference>
<dbReference type="CDD" id="cd00082">
    <property type="entry name" value="HisKA"/>
    <property type="match status" value="1"/>
</dbReference>
<dbReference type="PRINTS" id="PR00344">
    <property type="entry name" value="BCTRLSENSOR"/>
</dbReference>